<dbReference type="SUPFAM" id="SSF55031">
    <property type="entry name" value="Bacterial exopeptidase dimerisation domain"/>
    <property type="match status" value="1"/>
</dbReference>
<dbReference type="InterPro" id="IPR017439">
    <property type="entry name" value="Amidohydrolase"/>
</dbReference>
<dbReference type="InterPro" id="IPR052030">
    <property type="entry name" value="Peptidase_M20/M20A_hydrolases"/>
</dbReference>
<dbReference type="InterPro" id="IPR002933">
    <property type="entry name" value="Peptidase_M20"/>
</dbReference>
<dbReference type="Gene3D" id="3.40.630.10">
    <property type="entry name" value="Zn peptidases"/>
    <property type="match status" value="2"/>
</dbReference>
<evidence type="ECO:0000313" key="2">
    <source>
        <dbReference type="Proteomes" id="UP001549363"/>
    </source>
</evidence>
<evidence type="ECO:0000313" key="1">
    <source>
        <dbReference type="EMBL" id="MET4562460.1"/>
    </source>
</evidence>
<dbReference type="RefSeq" id="WP_354472506.1">
    <property type="nucleotide sequence ID" value="NZ_JBEPSB010000020.1"/>
</dbReference>
<reference evidence="1 2" key="1">
    <citation type="submission" date="2024-06" db="EMBL/GenBank/DDBJ databases">
        <title>Sorghum-associated microbial communities from plants grown in Nebraska, USA.</title>
        <authorList>
            <person name="Schachtman D."/>
        </authorList>
    </citation>
    <scope>NUCLEOTIDE SEQUENCE [LARGE SCALE GENOMIC DNA]</scope>
    <source>
        <strain evidence="1 2">736</strain>
    </source>
</reference>
<dbReference type="Gene3D" id="3.30.70.360">
    <property type="match status" value="1"/>
</dbReference>
<dbReference type="InterPro" id="IPR017145">
    <property type="entry name" value="Aminobenzoyl-glu_utiliz_pB"/>
</dbReference>
<dbReference type="SUPFAM" id="SSF53187">
    <property type="entry name" value="Zn-dependent exopeptidases"/>
    <property type="match status" value="1"/>
</dbReference>
<proteinExistence type="predicted"/>
<comment type="caution">
    <text evidence="1">The sequence shown here is derived from an EMBL/GenBank/DDBJ whole genome shotgun (WGS) entry which is preliminary data.</text>
</comment>
<keyword evidence="2" id="KW-1185">Reference proteome</keyword>
<dbReference type="Pfam" id="PF01546">
    <property type="entry name" value="Peptidase_M20"/>
    <property type="match status" value="1"/>
</dbReference>
<organism evidence="1 2">
    <name type="scientific">Lysinibacillus parviboronicapiens</name>
    <dbReference type="NCBI Taxonomy" id="436516"/>
    <lineage>
        <taxon>Bacteria</taxon>
        <taxon>Bacillati</taxon>
        <taxon>Bacillota</taxon>
        <taxon>Bacilli</taxon>
        <taxon>Bacillales</taxon>
        <taxon>Bacillaceae</taxon>
        <taxon>Lysinibacillus</taxon>
    </lineage>
</organism>
<dbReference type="InterPro" id="IPR036264">
    <property type="entry name" value="Bact_exopeptidase_dim_dom"/>
</dbReference>
<gene>
    <name evidence="1" type="ORF">ABIA69_003650</name>
</gene>
<accession>A0ABV2PNC6</accession>
<dbReference type="CDD" id="cd05673">
    <property type="entry name" value="M20_Acy1L2_AbgB"/>
    <property type="match status" value="1"/>
</dbReference>
<dbReference type="EMBL" id="JBEPSB010000020">
    <property type="protein sequence ID" value="MET4562460.1"/>
    <property type="molecule type" value="Genomic_DNA"/>
</dbReference>
<sequence length="481" mass="52642">MNGMKEKIDHLLKQYKQDIIDLADRIWDIAETRFEEYESVHVLTSYLKSIGFEVEVGIAGLPTAFIASYGTAGPVIGILGEYDALPGLNQKSSSPIREATVEGGNGHGCGHNLLGTAGVAALAVLKDLIVAGELTGTIRYYGCPAEEGGSGKTFMVREGVFDDVDIALTWHPNSFTSVFSFSSLANYQVYFEFEGVAAHAANSPHLGRSALDAVELMNVGVNYLREHITTTARVHYAVTDTGGMSPNVVQSHAKVLYLIRAKNIKEVDGIYQRIVKIAQGASLMTETNVTIKFDKACSNYLPNDTINKIIYENLQKVGLPHYTNEEMAYAVDMHHSISPHEMQSAKEEIKLLAGGYAEELALENVDTPFYEKIVPYTKSNLSMAGSTDVADVSWVVPTAQFFTTCFVLGTPLHTWQLVSQGKTALGHKGMLYAGKVMALTAIDLLQNEQLIVEAKREHAKQTNHAYKNPIPKEVKPNMFGS</sequence>
<dbReference type="PIRSF" id="PIRSF037227">
    <property type="entry name" value="Aminobenzoyl-glu_utiliz_pB"/>
    <property type="match status" value="1"/>
</dbReference>
<protein>
    <submittedName>
        <fullName evidence="1">Aminobenzoyl-glutamate utilization protein B</fullName>
    </submittedName>
</protein>
<dbReference type="PANTHER" id="PTHR30575">
    <property type="entry name" value="PEPTIDASE M20"/>
    <property type="match status" value="1"/>
</dbReference>
<name>A0ABV2PNC6_9BACI</name>
<dbReference type="PANTHER" id="PTHR30575:SF0">
    <property type="entry name" value="XAA-ARG DIPEPTIDASE"/>
    <property type="match status" value="1"/>
</dbReference>
<dbReference type="NCBIfam" id="TIGR01891">
    <property type="entry name" value="amidohydrolases"/>
    <property type="match status" value="1"/>
</dbReference>
<dbReference type="Proteomes" id="UP001549363">
    <property type="component" value="Unassembled WGS sequence"/>
</dbReference>